<gene>
    <name evidence="4" type="primary">arsI</name>
    <name evidence="4" type="ORF">GCM10010358_63090</name>
</gene>
<sequence length="121" mass="13171">MIDPDNMHSPSRLTAIRTVADAVTVVRLEGEIDHHTAPRLRQALSADRADGPARMVIDLDGVAFMDSSGLNALIDLHQAVQDASGWVRLAGIQQPVQRLLELSGLQAFFDCYPTLRRALAA</sequence>
<dbReference type="InterPro" id="IPR036513">
    <property type="entry name" value="STAS_dom_sf"/>
</dbReference>
<dbReference type="NCBIfam" id="TIGR00377">
    <property type="entry name" value="ant_ant_sig"/>
    <property type="match status" value="1"/>
</dbReference>
<evidence type="ECO:0000313" key="4">
    <source>
        <dbReference type="EMBL" id="GGY00652.1"/>
    </source>
</evidence>
<evidence type="ECO:0000256" key="2">
    <source>
        <dbReference type="RuleBase" id="RU003749"/>
    </source>
</evidence>
<dbReference type="CDD" id="cd07043">
    <property type="entry name" value="STAS_anti-anti-sigma_factors"/>
    <property type="match status" value="1"/>
</dbReference>
<dbReference type="Pfam" id="PF01740">
    <property type="entry name" value="STAS"/>
    <property type="match status" value="1"/>
</dbReference>
<accession>A0A918NX16</accession>
<keyword evidence="5" id="KW-1185">Reference proteome</keyword>
<dbReference type="Gene3D" id="3.30.750.24">
    <property type="entry name" value="STAS domain"/>
    <property type="match status" value="1"/>
</dbReference>
<evidence type="ECO:0000256" key="1">
    <source>
        <dbReference type="ARBA" id="ARBA00009013"/>
    </source>
</evidence>
<name>A0A918NX16_9ACTN</name>
<dbReference type="Proteomes" id="UP000619244">
    <property type="component" value="Unassembled WGS sequence"/>
</dbReference>
<dbReference type="GO" id="GO:0043856">
    <property type="term" value="F:anti-sigma factor antagonist activity"/>
    <property type="evidence" value="ECO:0007669"/>
    <property type="project" value="InterPro"/>
</dbReference>
<evidence type="ECO:0000259" key="3">
    <source>
        <dbReference type="PROSITE" id="PS50801"/>
    </source>
</evidence>
<dbReference type="PANTHER" id="PTHR33495:SF2">
    <property type="entry name" value="ANTI-SIGMA FACTOR ANTAGONIST TM_1081-RELATED"/>
    <property type="match status" value="1"/>
</dbReference>
<reference evidence="4" key="2">
    <citation type="submission" date="2020-09" db="EMBL/GenBank/DDBJ databases">
        <authorList>
            <person name="Sun Q."/>
            <person name="Ohkuma M."/>
        </authorList>
    </citation>
    <scope>NUCLEOTIDE SEQUENCE</scope>
    <source>
        <strain evidence="4">JCM 4790</strain>
    </source>
</reference>
<comment type="caution">
    <text evidence="4">The sequence shown here is derived from an EMBL/GenBank/DDBJ whole genome shotgun (WGS) entry which is preliminary data.</text>
</comment>
<dbReference type="PROSITE" id="PS50801">
    <property type="entry name" value="STAS"/>
    <property type="match status" value="1"/>
</dbReference>
<comment type="similarity">
    <text evidence="1 2">Belongs to the anti-sigma-factor antagonist family.</text>
</comment>
<dbReference type="PANTHER" id="PTHR33495">
    <property type="entry name" value="ANTI-SIGMA FACTOR ANTAGONIST TM_1081-RELATED-RELATED"/>
    <property type="match status" value="1"/>
</dbReference>
<dbReference type="EMBL" id="BMVU01000044">
    <property type="protein sequence ID" value="GGY00652.1"/>
    <property type="molecule type" value="Genomic_DNA"/>
</dbReference>
<proteinExistence type="inferred from homology"/>
<dbReference type="SUPFAM" id="SSF52091">
    <property type="entry name" value="SpoIIaa-like"/>
    <property type="match status" value="1"/>
</dbReference>
<feature type="domain" description="STAS" evidence="3">
    <location>
        <begin position="13"/>
        <end position="121"/>
    </location>
</feature>
<dbReference type="RefSeq" id="WP_229919656.1">
    <property type="nucleotide sequence ID" value="NZ_BMVU01000044.1"/>
</dbReference>
<protein>
    <recommendedName>
        <fullName evidence="2">Anti-sigma factor antagonist</fullName>
    </recommendedName>
</protein>
<dbReference type="InterPro" id="IPR002645">
    <property type="entry name" value="STAS_dom"/>
</dbReference>
<organism evidence="4 5">
    <name type="scientific">Streptomyces minutiscleroticus</name>
    <dbReference type="NCBI Taxonomy" id="68238"/>
    <lineage>
        <taxon>Bacteria</taxon>
        <taxon>Bacillati</taxon>
        <taxon>Actinomycetota</taxon>
        <taxon>Actinomycetes</taxon>
        <taxon>Kitasatosporales</taxon>
        <taxon>Streptomycetaceae</taxon>
        <taxon>Streptomyces</taxon>
    </lineage>
</organism>
<reference evidence="4" key="1">
    <citation type="journal article" date="2014" name="Int. J. Syst. Evol. Microbiol.">
        <title>Complete genome sequence of Corynebacterium casei LMG S-19264T (=DSM 44701T), isolated from a smear-ripened cheese.</title>
        <authorList>
            <consortium name="US DOE Joint Genome Institute (JGI-PGF)"/>
            <person name="Walter F."/>
            <person name="Albersmeier A."/>
            <person name="Kalinowski J."/>
            <person name="Ruckert C."/>
        </authorList>
    </citation>
    <scope>NUCLEOTIDE SEQUENCE</scope>
    <source>
        <strain evidence="4">JCM 4790</strain>
    </source>
</reference>
<evidence type="ECO:0000313" key="5">
    <source>
        <dbReference type="Proteomes" id="UP000619244"/>
    </source>
</evidence>
<dbReference type="AlphaFoldDB" id="A0A918NX16"/>
<dbReference type="InterPro" id="IPR003658">
    <property type="entry name" value="Anti-sigma_ant"/>
</dbReference>